<protein>
    <submittedName>
        <fullName evidence="2">Uncharacterized protein</fullName>
    </submittedName>
</protein>
<feature type="region of interest" description="Disordered" evidence="1">
    <location>
        <begin position="68"/>
        <end position="87"/>
    </location>
</feature>
<evidence type="ECO:0000313" key="3">
    <source>
        <dbReference type="Proteomes" id="UP000244855"/>
    </source>
</evidence>
<evidence type="ECO:0000313" key="2">
    <source>
        <dbReference type="EMBL" id="PVH92804.1"/>
    </source>
</evidence>
<organism evidence="2 3">
    <name type="scientific">Periconia macrospinosa</name>
    <dbReference type="NCBI Taxonomy" id="97972"/>
    <lineage>
        <taxon>Eukaryota</taxon>
        <taxon>Fungi</taxon>
        <taxon>Dikarya</taxon>
        <taxon>Ascomycota</taxon>
        <taxon>Pezizomycotina</taxon>
        <taxon>Dothideomycetes</taxon>
        <taxon>Pleosporomycetidae</taxon>
        <taxon>Pleosporales</taxon>
        <taxon>Massarineae</taxon>
        <taxon>Periconiaceae</taxon>
        <taxon>Periconia</taxon>
    </lineage>
</organism>
<sequence length="87" mass="10104">MAFNMLKVKVPVICLGTPGVSLRMEACYFSLYQSSPPPRPSRARFGSFPISNFGMEYYYPSMRAEKHRAEKHRAEKHRAEKHRAEKI</sequence>
<gene>
    <name evidence="2" type="ORF">DM02DRAFT_662599</name>
</gene>
<accession>A0A2V1D6E8</accession>
<name>A0A2V1D6E8_9PLEO</name>
<evidence type="ECO:0000256" key="1">
    <source>
        <dbReference type="SAM" id="MobiDB-lite"/>
    </source>
</evidence>
<proteinExistence type="predicted"/>
<reference evidence="2 3" key="1">
    <citation type="journal article" date="2018" name="Sci. Rep.">
        <title>Comparative genomics provides insights into the lifestyle and reveals functional heterogeneity of dark septate endophytic fungi.</title>
        <authorList>
            <person name="Knapp D.G."/>
            <person name="Nemeth J.B."/>
            <person name="Barry K."/>
            <person name="Hainaut M."/>
            <person name="Henrissat B."/>
            <person name="Johnson J."/>
            <person name="Kuo A."/>
            <person name="Lim J.H.P."/>
            <person name="Lipzen A."/>
            <person name="Nolan M."/>
            <person name="Ohm R.A."/>
            <person name="Tamas L."/>
            <person name="Grigoriev I.V."/>
            <person name="Spatafora J.W."/>
            <person name="Nagy L.G."/>
            <person name="Kovacs G.M."/>
        </authorList>
    </citation>
    <scope>NUCLEOTIDE SEQUENCE [LARGE SCALE GENOMIC DNA]</scope>
    <source>
        <strain evidence="2 3">DSE2036</strain>
    </source>
</reference>
<dbReference type="EMBL" id="KZ805646">
    <property type="protein sequence ID" value="PVH92804.1"/>
    <property type="molecule type" value="Genomic_DNA"/>
</dbReference>
<dbReference type="Proteomes" id="UP000244855">
    <property type="component" value="Unassembled WGS sequence"/>
</dbReference>
<dbReference type="AlphaFoldDB" id="A0A2V1D6E8"/>
<feature type="compositionally biased region" description="Basic residues" evidence="1">
    <location>
        <begin position="69"/>
        <end position="81"/>
    </location>
</feature>
<keyword evidence="3" id="KW-1185">Reference proteome</keyword>